<dbReference type="OrthoDB" id="10651657at2759"/>
<dbReference type="EMBL" id="RQTK01000129">
    <property type="protein sequence ID" value="RUS86745.1"/>
    <property type="molecule type" value="Genomic_DNA"/>
</dbReference>
<evidence type="ECO:0000313" key="2">
    <source>
        <dbReference type="EMBL" id="RUS86745.1"/>
    </source>
</evidence>
<evidence type="ECO:0000256" key="1">
    <source>
        <dbReference type="SAM" id="MobiDB-lite"/>
    </source>
</evidence>
<evidence type="ECO:0000313" key="3">
    <source>
        <dbReference type="Proteomes" id="UP000271974"/>
    </source>
</evidence>
<dbReference type="Proteomes" id="UP000271974">
    <property type="component" value="Unassembled WGS sequence"/>
</dbReference>
<dbReference type="AlphaFoldDB" id="A0A3S1HV86"/>
<sequence length="520" mass="56941">MTDTKITILSRSNTHVNKVSRDSVSSNTTNQLKGTDLPKNYDRTCDAPALSVLKQVPGHADNSVVKEKLKAKASTVPTAPVDRFNENSALKCKSGSRQDIQFASFVDNASNECVSQKTERRASCSNQGVGSKTAEERAEKPIERYMPPTKLVRDEGNAFCEKSVRFDLTSDVSDSVRRTDISKSSITENQKKKVPTGVFPTPRDEDFPALPSFGNRKKLLVEDSSAKAPIPKRRPVGEGAFAKTSNTYFRNMPEETNLDKKKPEQCEPNKDKHCHTTEKPIRPRLTLGGPYTNLFTVDSPSICLGRDGCGLCANFTIEIDEAFPDRGTYASRDSEDDDTPADSDEDRNSDEWSDGDGCDQFPLPRLPSPGINTPGNTKPDSAHPQHNAPDSRTEHSSVSKSASLEGDFLGSKHSVRHLYRGQDIANTGPGESNIDRGKDGHHQNLKNKRGDSTGSWADQTEEPQNEDCSGADGLGKLRQFLAEHDVGGAKDKQNTVPGGDARDVEDYLFRVSQSPSTSRP</sequence>
<gene>
    <name evidence="2" type="ORF">EGW08_005468</name>
</gene>
<feature type="region of interest" description="Disordered" evidence="1">
    <location>
        <begin position="326"/>
        <end position="503"/>
    </location>
</feature>
<feature type="compositionally biased region" description="Basic and acidic residues" evidence="1">
    <location>
        <begin position="433"/>
        <end position="442"/>
    </location>
</feature>
<feature type="compositionally biased region" description="Acidic residues" evidence="1">
    <location>
        <begin position="334"/>
        <end position="357"/>
    </location>
</feature>
<feature type="region of interest" description="Disordered" evidence="1">
    <location>
        <begin position="259"/>
        <end position="281"/>
    </location>
</feature>
<comment type="caution">
    <text evidence="2">The sequence shown here is derived from an EMBL/GenBank/DDBJ whole genome shotgun (WGS) entry which is preliminary data.</text>
</comment>
<keyword evidence="3" id="KW-1185">Reference proteome</keyword>
<feature type="compositionally biased region" description="Basic and acidic residues" evidence="1">
    <location>
        <begin position="481"/>
        <end position="493"/>
    </location>
</feature>
<protein>
    <submittedName>
        <fullName evidence="2">Uncharacterized protein</fullName>
    </submittedName>
</protein>
<feature type="region of interest" description="Disordered" evidence="1">
    <location>
        <begin position="186"/>
        <end position="211"/>
    </location>
</feature>
<accession>A0A3S1HV86</accession>
<organism evidence="2 3">
    <name type="scientific">Elysia chlorotica</name>
    <name type="common">Eastern emerald elysia</name>
    <name type="synonym">Sea slug</name>
    <dbReference type="NCBI Taxonomy" id="188477"/>
    <lineage>
        <taxon>Eukaryota</taxon>
        <taxon>Metazoa</taxon>
        <taxon>Spiralia</taxon>
        <taxon>Lophotrochozoa</taxon>
        <taxon>Mollusca</taxon>
        <taxon>Gastropoda</taxon>
        <taxon>Heterobranchia</taxon>
        <taxon>Euthyneura</taxon>
        <taxon>Panpulmonata</taxon>
        <taxon>Sacoglossa</taxon>
        <taxon>Placobranchoidea</taxon>
        <taxon>Plakobranchidae</taxon>
        <taxon>Elysia</taxon>
    </lineage>
</organism>
<name>A0A3S1HV86_ELYCH</name>
<reference evidence="2 3" key="1">
    <citation type="submission" date="2019-01" db="EMBL/GenBank/DDBJ databases">
        <title>A draft genome assembly of the solar-powered sea slug Elysia chlorotica.</title>
        <authorList>
            <person name="Cai H."/>
            <person name="Li Q."/>
            <person name="Fang X."/>
            <person name="Li J."/>
            <person name="Curtis N.E."/>
            <person name="Altenburger A."/>
            <person name="Shibata T."/>
            <person name="Feng M."/>
            <person name="Maeda T."/>
            <person name="Schwartz J.A."/>
            <person name="Shigenobu S."/>
            <person name="Lundholm N."/>
            <person name="Nishiyama T."/>
            <person name="Yang H."/>
            <person name="Hasebe M."/>
            <person name="Li S."/>
            <person name="Pierce S.K."/>
            <person name="Wang J."/>
        </authorList>
    </citation>
    <scope>NUCLEOTIDE SEQUENCE [LARGE SCALE GENOMIC DNA]</scope>
    <source>
        <strain evidence="2">EC2010</strain>
        <tissue evidence="2">Whole organism of an adult</tissue>
    </source>
</reference>
<proteinExistence type="predicted"/>
<feature type="compositionally biased region" description="Polar residues" evidence="1">
    <location>
        <begin position="370"/>
        <end position="379"/>
    </location>
</feature>